<evidence type="ECO:0000313" key="6">
    <source>
        <dbReference type="Proteomes" id="UP000009011"/>
    </source>
</evidence>
<evidence type="ECO:0000256" key="2">
    <source>
        <dbReference type="ARBA" id="ARBA00022803"/>
    </source>
</evidence>
<dbReference type="eggNOG" id="COG4783">
    <property type="taxonomic scope" value="Bacteria"/>
</dbReference>
<dbReference type="Gene3D" id="1.25.40.10">
    <property type="entry name" value="Tetratricopeptide repeat domain"/>
    <property type="match status" value="3"/>
</dbReference>
<feature type="chain" id="PRO_5003707447" evidence="4">
    <location>
        <begin position="26"/>
        <end position="388"/>
    </location>
</feature>
<dbReference type="RefSeq" id="WP_014854940.1">
    <property type="nucleotide sequence ID" value="NC_018178.1"/>
</dbReference>
<evidence type="ECO:0000256" key="4">
    <source>
        <dbReference type="SAM" id="SignalP"/>
    </source>
</evidence>
<dbReference type="PANTHER" id="PTHR44943">
    <property type="entry name" value="CELLULOSE SYNTHASE OPERON PROTEIN C"/>
    <property type="match status" value="1"/>
</dbReference>
<dbReference type="InterPro" id="IPR051685">
    <property type="entry name" value="Ycf3/AcsC/BcsC/TPR_MFPF"/>
</dbReference>
<dbReference type="InterPro" id="IPR019734">
    <property type="entry name" value="TPR_rpt"/>
</dbReference>
<reference evidence="5 6" key="1">
    <citation type="journal article" date="2013" name="PLoS ONE">
        <title>Genomic analysis of Melioribacter roseus, facultatively anaerobic organotrophic bacterium representing a novel deep lineage within Bacteriodetes/Chlorobi group.</title>
        <authorList>
            <person name="Kadnikov V.V."/>
            <person name="Mardanov A.V."/>
            <person name="Podosokorskaya O.A."/>
            <person name="Gavrilov S.N."/>
            <person name="Kublanov I.V."/>
            <person name="Beletsky A.V."/>
            <person name="Bonch-Osmolovskaya E.A."/>
            <person name="Ravin N.V."/>
        </authorList>
    </citation>
    <scope>NUCLEOTIDE SEQUENCE [LARGE SCALE GENOMIC DNA]</scope>
    <source>
        <strain evidence="6">JCM 17771 / P3M-2</strain>
    </source>
</reference>
<dbReference type="Pfam" id="PF13432">
    <property type="entry name" value="TPR_16"/>
    <property type="match status" value="2"/>
</dbReference>
<dbReference type="HOGENOM" id="CLU_725177_0_0_10"/>
<evidence type="ECO:0000256" key="3">
    <source>
        <dbReference type="PROSITE-ProRule" id="PRU00339"/>
    </source>
</evidence>
<sequence>MKKALIFISILGMALGITAFQCASAELTGAKLYINQKQYEKAKEALQKEIAKNPNSDEGWYLLGYIYGEEGNIPEMLNAFDKSLSISDKFKSQIEESKKYYWATSFNKGVNLFNKASNAAAQDTMQMFFEQAAEQFNNSILCEPDSSVGYINLVYTYLNMNKIDDAIEPLEKLTAMGSSAESFAMLGQIYTEKGNTLFDSYNETKNEQDSVKAYEYFDKAIAVLEKGRDLFPDDNEILLRLSNAYISANKLDVALDAFKKGVEKDPGNKFYQYNLAVLLLNSNDFEGAEEHFKKAVEIDPNYTNAIYNLAVTYIRWGAQIREEMEEKGEVDEAKFKEKFQAAIPYLEKYLEENPNEATIWELLGKVYANLGNEEKSAEAFNKADQLRQ</sequence>
<evidence type="ECO:0000313" key="5">
    <source>
        <dbReference type="EMBL" id="AFN73503.1"/>
    </source>
</evidence>
<dbReference type="PATRIC" id="fig|1191523.3.peg.265"/>
<dbReference type="InterPro" id="IPR011990">
    <property type="entry name" value="TPR-like_helical_dom_sf"/>
</dbReference>
<dbReference type="AlphaFoldDB" id="I6ZWR7"/>
<feature type="repeat" description="TPR" evidence="3">
    <location>
        <begin position="269"/>
        <end position="302"/>
    </location>
</feature>
<organism evidence="5 6">
    <name type="scientific">Melioribacter roseus (strain DSM 23840 / JCM 17771 / VKM B-2668 / P3M-2)</name>
    <dbReference type="NCBI Taxonomy" id="1191523"/>
    <lineage>
        <taxon>Bacteria</taxon>
        <taxon>Pseudomonadati</taxon>
        <taxon>Ignavibacteriota</taxon>
        <taxon>Ignavibacteria</taxon>
        <taxon>Ignavibacteriales</taxon>
        <taxon>Melioribacteraceae</taxon>
        <taxon>Melioribacter</taxon>
    </lineage>
</organism>
<dbReference type="STRING" id="1191523.MROS_0259"/>
<feature type="repeat" description="TPR" evidence="3">
    <location>
        <begin position="235"/>
        <end position="268"/>
    </location>
</feature>
<keyword evidence="4" id="KW-0732">Signal</keyword>
<gene>
    <name evidence="5" type="ordered locus">MROS_0259</name>
</gene>
<dbReference type="KEGG" id="mro:MROS_0259"/>
<accession>I6ZWR7</accession>
<dbReference type="Pfam" id="PF00515">
    <property type="entry name" value="TPR_1"/>
    <property type="match status" value="1"/>
</dbReference>
<feature type="signal peptide" evidence="4">
    <location>
        <begin position="1"/>
        <end position="25"/>
    </location>
</feature>
<feature type="repeat" description="TPR" evidence="3">
    <location>
        <begin position="23"/>
        <end position="56"/>
    </location>
</feature>
<dbReference type="SUPFAM" id="SSF48452">
    <property type="entry name" value="TPR-like"/>
    <property type="match status" value="2"/>
</dbReference>
<dbReference type="EMBL" id="CP003557">
    <property type="protein sequence ID" value="AFN73503.1"/>
    <property type="molecule type" value="Genomic_DNA"/>
</dbReference>
<dbReference type="OrthoDB" id="739506at2"/>
<keyword evidence="1" id="KW-0677">Repeat</keyword>
<name>I6ZWR7_MELRP</name>
<dbReference type="SMART" id="SM00028">
    <property type="entry name" value="TPR"/>
    <property type="match status" value="5"/>
</dbReference>
<keyword evidence="6" id="KW-1185">Reference proteome</keyword>
<proteinExistence type="predicted"/>
<dbReference type="eggNOG" id="COG0457">
    <property type="taxonomic scope" value="Bacteria"/>
</dbReference>
<dbReference type="Proteomes" id="UP000009011">
    <property type="component" value="Chromosome"/>
</dbReference>
<protein>
    <submittedName>
        <fullName evidence="5">Tetratricopeptide domain-containing protein</fullName>
    </submittedName>
</protein>
<dbReference type="PROSITE" id="PS50005">
    <property type="entry name" value="TPR"/>
    <property type="match status" value="4"/>
</dbReference>
<keyword evidence="2 3" id="KW-0802">TPR repeat</keyword>
<dbReference type="PROSITE" id="PS50293">
    <property type="entry name" value="TPR_REGION"/>
    <property type="match status" value="1"/>
</dbReference>
<evidence type="ECO:0000256" key="1">
    <source>
        <dbReference type="ARBA" id="ARBA00022737"/>
    </source>
</evidence>
<dbReference type="PANTHER" id="PTHR44943:SF8">
    <property type="entry name" value="TPR REPEAT-CONTAINING PROTEIN MJ0263"/>
    <property type="match status" value="1"/>
</dbReference>
<dbReference type="Pfam" id="PF14559">
    <property type="entry name" value="TPR_19"/>
    <property type="match status" value="1"/>
</dbReference>
<feature type="repeat" description="TPR" evidence="3">
    <location>
        <begin position="57"/>
        <end position="90"/>
    </location>
</feature>